<dbReference type="RefSeq" id="WP_157820328.1">
    <property type="nucleotide sequence ID" value="NZ_CP049055.1"/>
</dbReference>
<keyword evidence="1" id="KW-1133">Transmembrane helix</keyword>
<name>Q1Q498_KUEST</name>
<evidence type="ECO:0008006" key="7">
    <source>
        <dbReference type="Google" id="ProtNLM"/>
    </source>
</evidence>
<evidence type="ECO:0000313" key="5">
    <source>
        <dbReference type="Proteomes" id="UP000221734"/>
    </source>
</evidence>
<dbReference type="Proteomes" id="UP000221734">
    <property type="component" value="Chromosome Kuenenia_stuttgartiensis_MBR1"/>
</dbReference>
<reference evidence="4" key="4">
    <citation type="submission" date="2017-10" db="EMBL/GenBank/DDBJ databases">
        <authorList>
            <person name="Banno H."/>
            <person name="Chua N.-H."/>
        </authorList>
    </citation>
    <scope>NUCLEOTIDE SEQUENCE [LARGE SCALE GENOMIC DNA]</scope>
    <source>
        <strain evidence="4">Kuenenia_mbr1_ru-nijmegen</strain>
    </source>
</reference>
<keyword evidence="1" id="KW-0812">Transmembrane</keyword>
<dbReference type="EMBL" id="LT934425">
    <property type="protein sequence ID" value="SOH03017.1"/>
    <property type="molecule type" value="Genomic_DNA"/>
</dbReference>
<reference evidence="5" key="3">
    <citation type="submission" date="2017-10" db="EMBL/GenBank/DDBJ databases">
        <authorList>
            <person name="Frank J."/>
        </authorList>
    </citation>
    <scope>NUCLEOTIDE SEQUENCE [LARGE SCALE GENOMIC DNA]</scope>
</reference>
<reference evidence="2" key="2">
    <citation type="submission" date="2006-01" db="EMBL/GenBank/DDBJ databases">
        <authorList>
            <person name="Genoscope"/>
        </authorList>
    </citation>
    <scope>NUCLEOTIDE SEQUENCE</scope>
</reference>
<protein>
    <recommendedName>
        <fullName evidence="7">DUF2946 domain-containing protein</fullName>
    </recommendedName>
</protein>
<keyword evidence="5" id="KW-1185">Reference proteome</keyword>
<proteinExistence type="predicted"/>
<reference evidence="2" key="1">
    <citation type="journal article" date="2006" name="Nature">
        <title>Deciphering the evolution and metabolism of an anammox bacterium from a community genome.</title>
        <authorList>
            <person name="Strous M."/>
            <person name="Pelletier E."/>
            <person name="Mangenot S."/>
            <person name="Rattei T."/>
            <person name="Lehner A."/>
            <person name="Taylor M.W."/>
            <person name="Horn M."/>
            <person name="Daims H."/>
            <person name="Bartol-Mavel D."/>
            <person name="Wincker P."/>
            <person name="Barbe V."/>
            <person name="Fonknechten N."/>
            <person name="Vallenet D."/>
            <person name="Segurens B."/>
            <person name="Schenowitz-Truong C."/>
            <person name="Medigue C."/>
            <person name="Collingro A."/>
            <person name="Snel B."/>
            <person name="Dutilh B.E."/>
            <person name="OpDenCamp H.J.M."/>
            <person name="vanDerDrift C."/>
            <person name="Cirpus I."/>
            <person name="vanDePas-Schoonen K.T."/>
            <person name="Harhangi H.R."/>
            <person name="vanNiftrik L."/>
            <person name="Schmid M."/>
            <person name="Keltjens J."/>
            <person name="vanDeVossenberg J."/>
            <person name="Kartal B."/>
            <person name="Meier H."/>
            <person name="Frishman D."/>
            <person name="Huynen M.A."/>
            <person name="Mewes H."/>
            <person name="Weissenbach J."/>
            <person name="Jetten M.S.M."/>
            <person name="Wagner M."/>
            <person name="LePaslier D."/>
        </authorList>
    </citation>
    <scope>NUCLEOTIDE SEQUENCE</scope>
</reference>
<feature type="transmembrane region" description="Helical" evidence="1">
    <location>
        <begin position="12"/>
        <end position="34"/>
    </location>
</feature>
<gene>
    <name evidence="3" type="ORF">KsCSTR_33980</name>
    <name evidence="4" type="ORF">KSMBR1_0503</name>
    <name evidence="2" type="ORF">kuste4080</name>
</gene>
<dbReference type="EMBL" id="CT573071">
    <property type="protein sequence ID" value="CAJ74842.1"/>
    <property type="molecule type" value="Genomic_DNA"/>
</dbReference>
<keyword evidence="1" id="KW-0472">Membrane</keyword>
<evidence type="ECO:0000256" key="1">
    <source>
        <dbReference type="SAM" id="Phobius"/>
    </source>
</evidence>
<dbReference type="Proteomes" id="UP000501926">
    <property type="component" value="Chromosome"/>
</dbReference>
<evidence type="ECO:0000313" key="4">
    <source>
        <dbReference type="EMBL" id="SOH03017.1"/>
    </source>
</evidence>
<dbReference type="KEGG" id="kst:KSMBR1_0503"/>
<evidence type="ECO:0000313" key="3">
    <source>
        <dbReference type="EMBL" id="QII12777.1"/>
    </source>
</evidence>
<evidence type="ECO:0000313" key="2">
    <source>
        <dbReference type="EMBL" id="CAJ74842.1"/>
    </source>
</evidence>
<organism evidence="2">
    <name type="scientific">Kuenenia stuttgartiensis</name>
    <dbReference type="NCBI Taxonomy" id="174633"/>
    <lineage>
        <taxon>Bacteria</taxon>
        <taxon>Pseudomonadati</taxon>
        <taxon>Planctomycetota</taxon>
        <taxon>Candidatus Brocadiia</taxon>
        <taxon>Candidatus Brocadiales</taxon>
        <taxon>Candidatus Brocadiaceae</taxon>
        <taxon>Candidatus Kuenenia</taxon>
    </lineage>
</organism>
<sequence>MFLQHSLQNKKFINTSVLTFLIPYLLLTLTVGGFHNSSFGVSECDHTQAHVVEETTDAQIKHQEDAGQHNPETCQICQWLKTSSLTCQFLTFETFAGITSIISAPTHSVLTSTTIHKLTIRPPPNIPVFLLS</sequence>
<dbReference type="EMBL" id="CP049055">
    <property type="protein sequence ID" value="QII12777.1"/>
    <property type="molecule type" value="Genomic_DNA"/>
</dbReference>
<reference evidence="3 6" key="5">
    <citation type="submission" date="2020-02" db="EMBL/GenBank/DDBJ databases">
        <title>Newly sequenced genome of strain CSTR1 showed variability in Candidatus Kuenenia stuttgartiensis genomes.</title>
        <authorList>
            <person name="Ding C."/>
            <person name="Adrian L."/>
        </authorList>
    </citation>
    <scope>NUCLEOTIDE SEQUENCE [LARGE SCALE GENOMIC DNA]</scope>
    <source>
        <strain evidence="3 6">CSTR1</strain>
    </source>
</reference>
<dbReference type="AlphaFoldDB" id="Q1Q498"/>
<evidence type="ECO:0000313" key="6">
    <source>
        <dbReference type="Proteomes" id="UP000501926"/>
    </source>
</evidence>
<accession>Q1Q498</accession>